<name>A0A563EVI9_9PSEU</name>
<comment type="caution">
    <text evidence="1">The sequence shown here is derived from an EMBL/GenBank/DDBJ whole genome shotgun (WGS) entry which is preliminary data.</text>
</comment>
<reference evidence="1 2" key="1">
    <citation type="submission" date="2019-07" db="EMBL/GenBank/DDBJ databases">
        <title>Lentzea xizangensis sp. nov., isolated from Qinghai-Tibetan Plateau Soils.</title>
        <authorList>
            <person name="Huang J."/>
        </authorList>
    </citation>
    <scope>NUCLEOTIDE SEQUENCE [LARGE SCALE GENOMIC DNA]</scope>
    <source>
        <strain evidence="1 2">FXJ1.1311</strain>
    </source>
</reference>
<dbReference type="AlphaFoldDB" id="A0A563EVI9"/>
<dbReference type="InterPro" id="IPR019587">
    <property type="entry name" value="Polyketide_cyclase/dehydratase"/>
</dbReference>
<organism evidence="1 2">
    <name type="scientific">Lentzea tibetensis</name>
    <dbReference type="NCBI Taxonomy" id="2591470"/>
    <lineage>
        <taxon>Bacteria</taxon>
        <taxon>Bacillati</taxon>
        <taxon>Actinomycetota</taxon>
        <taxon>Actinomycetes</taxon>
        <taxon>Pseudonocardiales</taxon>
        <taxon>Pseudonocardiaceae</taxon>
        <taxon>Lentzea</taxon>
    </lineage>
</organism>
<dbReference type="Pfam" id="PF10604">
    <property type="entry name" value="Polyketide_cyc2"/>
    <property type="match status" value="1"/>
</dbReference>
<dbReference type="OrthoDB" id="3688181at2"/>
<dbReference type="SUPFAM" id="SSF55961">
    <property type="entry name" value="Bet v1-like"/>
    <property type="match status" value="1"/>
</dbReference>
<accession>A0A563EVI9</accession>
<keyword evidence="2" id="KW-1185">Reference proteome</keyword>
<evidence type="ECO:0000313" key="1">
    <source>
        <dbReference type="EMBL" id="TWP51696.1"/>
    </source>
</evidence>
<gene>
    <name evidence="1" type="ORF">FKR81_12550</name>
</gene>
<proteinExistence type="predicted"/>
<evidence type="ECO:0000313" key="2">
    <source>
        <dbReference type="Proteomes" id="UP000316639"/>
    </source>
</evidence>
<dbReference type="Gene3D" id="3.30.530.20">
    <property type="match status" value="1"/>
</dbReference>
<dbReference type="Proteomes" id="UP000316639">
    <property type="component" value="Unassembled WGS sequence"/>
</dbReference>
<dbReference type="InterPro" id="IPR023393">
    <property type="entry name" value="START-like_dom_sf"/>
</dbReference>
<protein>
    <submittedName>
        <fullName evidence="1">SRPBCC family protein</fullName>
    </submittedName>
</protein>
<sequence>MVVVIEIVRQAHVDAPVDDVWAKVSDAVRAPEWFAFAERVEVRAGDGLGQLRTQHGRWGGKPAEVDQEVIAFEPGRLLAWRHVEERLNGKPAPKFAASTEFRIELAQEDGGTSVTLRSLQEPAGRVKGWLMKAFGAKDVAKAMETSLARLSGEELGQ</sequence>
<dbReference type="EMBL" id="VOBR01000007">
    <property type="protein sequence ID" value="TWP51696.1"/>
    <property type="molecule type" value="Genomic_DNA"/>
</dbReference>